<keyword evidence="2" id="KW-0813">Transport</keyword>
<reference evidence="8" key="1">
    <citation type="submission" date="2020-05" db="EMBL/GenBank/DDBJ databases">
        <authorList>
            <person name="Chiriac C."/>
            <person name="Salcher M."/>
            <person name="Ghai R."/>
            <person name="Kavagutti S V."/>
        </authorList>
    </citation>
    <scope>NUCLEOTIDE SEQUENCE</scope>
</reference>
<evidence type="ECO:0000256" key="6">
    <source>
        <dbReference type="ARBA" id="ARBA00023136"/>
    </source>
</evidence>
<feature type="transmembrane region" description="Helical" evidence="7">
    <location>
        <begin position="164"/>
        <end position="184"/>
    </location>
</feature>
<dbReference type="InterPro" id="IPR052017">
    <property type="entry name" value="TSUP"/>
</dbReference>
<evidence type="ECO:0000256" key="5">
    <source>
        <dbReference type="ARBA" id="ARBA00022989"/>
    </source>
</evidence>
<feature type="transmembrane region" description="Helical" evidence="7">
    <location>
        <begin position="100"/>
        <end position="119"/>
    </location>
</feature>
<dbReference type="AlphaFoldDB" id="A0A6J6EA59"/>
<dbReference type="PANTHER" id="PTHR30269">
    <property type="entry name" value="TRANSMEMBRANE PROTEIN YFCA"/>
    <property type="match status" value="1"/>
</dbReference>
<protein>
    <submittedName>
        <fullName evidence="8">Unannotated protein</fullName>
    </submittedName>
</protein>
<evidence type="ECO:0000313" key="8">
    <source>
        <dbReference type="EMBL" id="CAB4573027.1"/>
    </source>
</evidence>
<dbReference type="Pfam" id="PF01925">
    <property type="entry name" value="TauE"/>
    <property type="match status" value="1"/>
</dbReference>
<organism evidence="8">
    <name type="scientific">freshwater metagenome</name>
    <dbReference type="NCBI Taxonomy" id="449393"/>
    <lineage>
        <taxon>unclassified sequences</taxon>
        <taxon>metagenomes</taxon>
        <taxon>ecological metagenomes</taxon>
    </lineage>
</organism>
<keyword evidence="5 7" id="KW-1133">Transmembrane helix</keyword>
<keyword evidence="3" id="KW-1003">Cell membrane</keyword>
<keyword evidence="4 7" id="KW-0812">Transmembrane</keyword>
<dbReference type="EMBL" id="CAEZTS010000031">
    <property type="protein sequence ID" value="CAB4573027.1"/>
    <property type="molecule type" value="Genomic_DNA"/>
</dbReference>
<evidence type="ECO:0000256" key="2">
    <source>
        <dbReference type="ARBA" id="ARBA00022448"/>
    </source>
</evidence>
<accession>A0A6J6EA59</accession>
<evidence type="ECO:0000256" key="3">
    <source>
        <dbReference type="ARBA" id="ARBA00022475"/>
    </source>
</evidence>
<sequence length="241" mass="25405">MTGGQTVVLLLSVLVASTTQVTVGFGFALLSVPLMTMAVPTREAVVISTILGLLTSSFQAWHGRRDADRTLIRRLTSAALVGLPIGWLVFTRVPDDVLRAILGMSVLVAVMLLATGLVARGSTRLDVLCGALSGALASSLSTNGPPLVFALQARSVPMRVFRPTINTVFTFSGLLSLVAFALSGEIESDAVVHALWSVPVLLAGSRIGFLLRVRVREEHARRIVLTLLTLAGLSAILAAIV</sequence>
<feature type="transmembrane region" description="Helical" evidence="7">
    <location>
        <begin position="190"/>
        <end position="211"/>
    </location>
</feature>
<name>A0A6J6EA59_9ZZZZ</name>
<evidence type="ECO:0000256" key="4">
    <source>
        <dbReference type="ARBA" id="ARBA00022692"/>
    </source>
</evidence>
<gene>
    <name evidence="8" type="ORF">UFOPK1722_00515</name>
</gene>
<dbReference type="PANTHER" id="PTHR30269:SF37">
    <property type="entry name" value="MEMBRANE TRANSPORTER PROTEIN"/>
    <property type="match status" value="1"/>
</dbReference>
<comment type="subcellular location">
    <subcellularLocation>
        <location evidence="1">Cell membrane</location>
        <topology evidence="1">Multi-pass membrane protein</topology>
    </subcellularLocation>
</comment>
<feature type="transmembrane region" description="Helical" evidence="7">
    <location>
        <begin position="75"/>
        <end position="94"/>
    </location>
</feature>
<feature type="transmembrane region" description="Helical" evidence="7">
    <location>
        <begin position="223"/>
        <end position="240"/>
    </location>
</feature>
<feature type="transmembrane region" description="Helical" evidence="7">
    <location>
        <begin position="7"/>
        <end position="32"/>
    </location>
</feature>
<dbReference type="InterPro" id="IPR002781">
    <property type="entry name" value="TM_pro_TauE-like"/>
</dbReference>
<evidence type="ECO:0000256" key="1">
    <source>
        <dbReference type="ARBA" id="ARBA00004651"/>
    </source>
</evidence>
<feature type="transmembrane region" description="Helical" evidence="7">
    <location>
        <begin position="44"/>
        <end position="63"/>
    </location>
</feature>
<evidence type="ECO:0000256" key="7">
    <source>
        <dbReference type="SAM" id="Phobius"/>
    </source>
</evidence>
<proteinExistence type="predicted"/>
<dbReference type="GO" id="GO:0005886">
    <property type="term" value="C:plasma membrane"/>
    <property type="evidence" value="ECO:0007669"/>
    <property type="project" value="UniProtKB-SubCell"/>
</dbReference>
<keyword evidence="6 7" id="KW-0472">Membrane</keyword>